<gene>
    <name evidence="2" type="ORF">EBO34_05690</name>
</gene>
<dbReference type="AlphaFoldDB" id="A0A3M7TUW1"/>
<protein>
    <submittedName>
        <fullName evidence="2">ABC transporter permease</fullName>
    </submittedName>
</protein>
<proteinExistence type="predicted"/>
<accession>A0A3M7TUW1</accession>
<dbReference type="Proteomes" id="UP000278746">
    <property type="component" value="Unassembled WGS sequence"/>
</dbReference>
<keyword evidence="1" id="KW-1133">Transmembrane helix</keyword>
<keyword evidence="1" id="KW-0812">Transmembrane</keyword>
<feature type="transmembrane region" description="Helical" evidence="1">
    <location>
        <begin position="171"/>
        <end position="190"/>
    </location>
</feature>
<feature type="transmembrane region" description="Helical" evidence="1">
    <location>
        <begin position="95"/>
        <end position="119"/>
    </location>
</feature>
<keyword evidence="1" id="KW-0472">Membrane</keyword>
<dbReference type="RefSeq" id="WP_122896950.1">
    <property type="nucleotide sequence ID" value="NZ_RHIB01000001.1"/>
</dbReference>
<evidence type="ECO:0000256" key="1">
    <source>
        <dbReference type="SAM" id="Phobius"/>
    </source>
</evidence>
<dbReference type="OrthoDB" id="2884965at2"/>
<evidence type="ECO:0000313" key="2">
    <source>
        <dbReference type="EMBL" id="RNA69430.1"/>
    </source>
</evidence>
<dbReference type="EMBL" id="RHIB01000001">
    <property type="protein sequence ID" value="RNA69430.1"/>
    <property type="molecule type" value="Genomic_DNA"/>
</dbReference>
<feature type="transmembrane region" description="Helical" evidence="1">
    <location>
        <begin position="232"/>
        <end position="256"/>
    </location>
</feature>
<reference evidence="2 3" key="1">
    <citation type="submission" date="2018-10" db="EMBL/GenBank/DDBJ databases">
        <title>Bacillus Keqinensis sp. nov., a moderately halophilic bacterium isolated from a saline-alkaline lake.</title>
        <authorList>
            <person name="Wang H."/>
        </authorList>
    </citation>
    <scope>NUCLEOTIDE SEQUENCE [LARGE SCALE GENOMIC DNA]</scope>
    <source>
        <strain evidence="2 3">KQ-3</strain>
    </source>
</reference>
<name>A0A3M7TUW1_9BACI</name>
<feature type="transmembrane region" description="Helical" evidence="1">
    <location>
        <begin position="15"/>
        <end position="34"/>
    </location>
</feature>
<feature type="transmembrane region" description="Helical" evidence="1">
    <location>
        <begin position="139"/>
        <end position="164"/>
    </location>
</feature>
<feature type="transmembrane region" description="Helical" evidence="1">
    <location>
        <begin position="46"/>
        <end position="66"/>
    </location>
</feature>
<comment type="caution">
    <text evidence="2">The sequence shown here is derived from an EMBL/GenBank/DDBJ whole genome shotgun (WGS) entry which is preliminary data.</text>
</comment>
<organism evidence="2 3">
    <name type="scientific">Alteribacter keqinensis</name>
    <dbReference type="NCBI Taxonomy" id="2483800"/>
    <lineage>
        <taxon>Bacteria</taxon>
        <taxon>Bacillati</taxon>
        <taxon>Bacillota</taxon>
        <taxon>Bacilli</taxon>
        <taxon>Bacillales</taxon>
        <taxon>Bacillaceae</taxon>
        <taxon>Alteribacter</taxon>
    </lineage>
</organism>
<keyword evidence="3" id="KW-1185">Reference proteome</keyword>
<evidence type="ECO:0000313" key="3">
    <source>
        <dbReference type="Proteomes" id="UP000278746"/>
    </source>
</evidence>
<sequence>MSWLMLLKKELRQNTFVAGLNLALLLVILVFLWYQVDRNPGNTMFIFLLIPVVFFHLFYVFIVILVSMRREWKEGTALLWMNLPHRGWKLLSAKLASAFILFTASLLITMTSLYALLLASRDAFIGMGIQDFSSLYLEYFGWIFAFITHGALWLGLTGLFIYVLSKVIKPLGWLLGIGISIGLNIVWSWVNDTALYTGIAQWIPLLKIDNIPEGIELEMEGLPVNAQGSIEVLYLSQVIIEFGLLTAAFAGICWLFDKKAEV</sequence>